<dbReference type="PANTHER" id="PTHR11437">
    <property type="entry name" value="RIBONUCLEASE"/>
    <property type="match status" value="1"/>
</dbReference>
<evidence type="ECO:0000256" key="10">
    <source>
        <dbReference type="SAM" id="Phobius"/>
    </source>
</evidence>
<evidence type="ECO:0000256" key="6">
    <source>
        <dbReference type="ARBA" id="ARBA00022889"/>
    </source>
</evidence>
<dbReference type="SUPFAM" id="SSF54076">
    <property type="entry name" value="RNase A-like"/>
    <property type="match status" value="1"/>
</dbReference>
<dbReference type="CTD" id="338879"/>
<evidence type="ECO:0000259" key="11">
    <source>
        <dbReference type="SMART" id="SM00092"/>
    </source>
</evidence>
<keyword evidence="4" id="KW-0964">Secreted</keyword>
<reference evidence="12" key="1">
    <citation type="submission" date="2025-08" db="UniProtKB">
        <authorList>
            <consortium name="Ensembl"/>
        </authorList>
    </citation>
    <scope>IDENTIFICATION</scope>
</reference>
<evidence type="ECO:0000256" key="2">
    <source>
        <dbReference type="ARBA" id="ARBA00005600"/>
    </source>
</evidence>
<keyword evidence="10" id="KW-0812">Transmembrane</keyword>
<proteinExistence type="inferred from homology"/>
<dbReference type="Pfam" id="PF00074">
    <property type="entry name" value="RnaseA"/>
    <property type="match status" value="1"/>
</dbReference>
<keyword evidence="7" id="KW-0325">Glycoprotein</keyword>
<keyword evidence="10" id="KW-1133">Transmembrane helix</keyword>
<dbReference type="AlphaFoldDB" id="A0A8C6QK47"/>
<dbReference type="FunFam" id="3.10.130.10:FF:000002">
    <property type="entry name" value="Inactive ribonuclease-like protein 10"/>
    <property type="match status" value="1"/>
</dbReference>
<gene>
    <name evidence="12" type="primary">Rnase10</name>
</gene>
<evidence type="ECO:0000256" key="1">
    <source>
        <dbReference type="ARBA" id="ARBA00004613"/>
    </source>
</evidence>
<dbReference type="GO" id="GO:0005576">
    <property type="term" value="C:extracellular region"/>
    <property type="evidence" value="ECO:0007669"/>
    <property type="project" value="UniProtKB-SubCell"/>
</dbReference>
<evidence type="ECO:0000313" key="13">
    <source>
        <dbReference type="Proteomes" id="UP000694381"/>
    </source>
</evidence>
<dbReference type="Proteomes" id="UP000694381">
    <property type="component" value="Unassembled WGS sequence"/>
</dbReference>
<dbReference type="PANTHER" id="PTHR11437:SF63">
    <property type="entry name" value="INACTIVE RIBONUCLEASE-LIKE PROTEIN 10"/>
    <property type="match status" value="1"/>
</dbReference>
<reference evidence="12" key="2">
    <citation type="submission" date="2025-09" db="UniProtKB">
        <authorList>
            <consortium name="Ensembl"/>
        </authorList>
    </citation>
    <scope>IDENTIFICATION</scope>
</reference>
<evidence type="ECO:0000256" key="3">
    <source>
        <dbReference type="ARBA" id="ARBA00021355"/>
    </source>
</evidence>
<dbReference type="GeneID" id="103733696"/>
<name>A0A8C6QK47_NANGA</name>
<dbReference type="GO" id="GO:0050830">
    <property type="term" value="P:defense response to Gram-positive bacterium"/>
    <property type="evidence" value="ECO:0007669"/>
    <property type="project" value="TreeGrafter"/>
</dbReference>
<dbReference type="GeneTree" id="ENSGT00730000111443"/>
<keyword evidence="13" id="KW-1185">Reference proteome</keyword>
<comment type="similarity">
    <text evidence="2">Belongs to the pancreatic ribonuclease family.</text>
</comment>
<keyword evidence="8" id="KW-0278">Fertilization</keyword>
<comment type="subcellular location">
    <subcellularLocation>
        <location evidence="1">Secreted</location>
    </subcellularLocation>
</comment>
<accession>A0A8C6QK47</accession>
<feature type="transmembrane region" description="Helical" evidence="10">
    <location>
        <begin position="40"/>
        <end position="64"/>
    </location>
</feature>
<protein>
    <recommendedName>
        <fullName evidence="3">Inactive ribonuclease-like protein 10</fullName>
    </recommendedName>
</protein>
<dbReference type="SMART" id="SM00092">
    <property type="entry name" value="RNAse_Pc"/>
    <property type="match status" value="1"/>
</dbReference>
<dbReference type="Gene3D" id="3.10.130.10">
    <property type="entry name" value="Ribonuclease A-like domain"/>
    <property type="match status" value="1"/>
</dbReference>
<dbReference type="InterPro" id="IPR023412">
    <property type="entry name" value="RNaseA_domain"/>
</dbReference>
<dbReference type="KEGG" id="ngi:103733696"/>
<evidence type="ECO:0000256" key="8">
    <source>
        <dbReference type="ARBA" id="ARBA00023279"/>
    </source>
</evidence>
<evidence type="ECO:0000256" key="7">
    <source>
        <dbReference type="ARBA" id="ARBA00023180"/>
    </source>
</evidence>
<dbReference type="CDD" id="cd00163">
    <property type="entry name" value="RNase_A"/>
    <property type="match status" value="1"/>
</dbReference>
<dbReference type="RefSeq" id="XP_008830806.1">
    <property type="nucleotide sequence ID" value="XM_008832584.1"/>
</dbReference>
<evidence type="ECO:0000256" key="4">
    <source>
        <dbReference type="ARBA" id="ARBA00022525"/>
    </source>
</evidence>
<dbReference type="GO" id="GO:0007155">
    <property type="term" value="P:cell adhesion"/>
    <property type="evidence" value="ECO:0007669"/>
    <property type="project" value="UniProtKB-KW"/>
</dbReference>
<sequence>MQTNIWVPLTKKALGKKIQEHLKLFTSVGKMKVTLVHISFALLLLLLGLGLGLGLGLHMAAAVLEGGGQPLSEFWSSDSQDKAEATEEGQGLQTMETLVLSSKEIAQPGWPEDTILSEDEVGGSRMLRAEAVFQSNKDYLRLDLNTRECNSMMAHKVKGNNHSCIDQYTFIHEDPSTVKAVCNSPVVACDLKGAKCHRSHRPFDLTFCKLSKPGEVTPNCNYITYILEKVVIMTCGDLKLQSTLE</sequence>
<keyword evidence="6" id="KW-0130">Cell adhesion</keyword>
<dbReference type="GO" id="GO:0007338">
    <property type="term" value="P:single fertilization"/>
    <property type="evidence" value="ECO:0007669"/>
    <property type="project" value="UniProtKB-KW"/>
</dbReference>
<dbReference type="OMA" id="GQVTPHC"/>
<dbReference type="GO" id="GO:0003676">
    <property type="term" value="F:nucleic acid binding"/>
    <property type="evidence" value="ECO:0007669"/>
    <property type="project" value="InterPro"/>
</dbReference>
<feature type="domain" description="Ribonuclease A-domain" evidence="11">
    <location>
        <begin position="132"/>
        <end position="244"/>
    </location>
</feature>
<evidence type="ECO:0000313" key="12">
    <source>
        <dbReference type="Ensembl" id="ENSNGAP00000004444.1"/>
    </source>
</evidence>
<dbReference type="InterPro" id="IPR001427">
    <property type="entry name" value="RNaseA"/>
</dbReference>
<dbReference type="OrthoDB" id="9830114at2759"/>
<comment type="function">
    <text evidence="9">Secreted proximal epididymal protein required for post-testicular sperm maturation and male fertility. May be involved in sperm adhesion to the egg zona pellucida. Does not have ribonuclease activity.</text>
</comment>
<keyword evidence="5" id="KW-0732">Signal</keyword>
<dbReference type="PRINTS" id="PR00794">
    <property type="entry name" value="RIBONUCLEASE"/>
</dbReference>
<dbReference type="Ensembl" id="ENSNGAT00000007139.1">
    <property type="protein sequence ID" value="ENSNGAP00000004444.1"/>
    <property type="gene ID" value="ENSNGAG00000005828.1"/>
</dbReference>
<evidence type="ECO:0000256" key="5">
    <source>
        <dbReference type="ARBA" id="ARBA00022729"/>
    </source>
</evidence>
<organism evidence="12 13">
    <name type="scientific">Nannospalax galili</name>
    <name type="common">Northern Israeli blind subterranean mole rat</name>
    <name type="synonym">Spalax galili</name>
    <dbReference type="NCBI Taxonomy" id="1026970"/>
    <lineage>
        <taxon>Eukaryota</taxon>
        <taxon>Metazoa</taxon>
        <taxon>Chordata</taxon>
        <taxon>Craniata</taxon>
        <taxon>Vertebrata</taxon>
        <taxon>Euteleostomi</taxon>
        <taxon>Mammalia</taxon>
        <taxon>Eutheria</taxon>
        <taxon>Euarchontoglires</taxon>
        <taxon>Glires</taxon>
        <taxon>Rodentia</taxon>
        <taxon>Myomorpha</taxon>
        <taxon>Muroidea</taxon>
        <taxon>Spalacidae</taxon>
        <taxon>Spalacinae</taxon>
        <taxon>Nannospalax</taxon>
    </lineage>
</organism>
<keyword evidence="10" id="KW-0472">Membrane</keyword>
<evidence type="ECO:0000256" key="9">
    <source>
        <dbReference type="ARBA" id="ARBA00045197"/>
    </source>
</evidence>
<dbReference type="InterPro" id="IPR036816">
    <property type="entry name" value="RNaseA-like_dom_sf"/>
</dbReference>